<feature type="chain" id="PRO_5015468170" description="DUF7492 domain-containing protein" evidence="3">
    <location>
        <begin position="21"/>
        <end position="461"/>
    </location>
</feature>
<feature type="domain" description="DUF7492" evidence="4">
    <location>
        <begin position="18"/>
        <end position="281"/>
    </location>
</feature>
<name>A0A2T2NIE8_CORCC</name>
<evidence type="ECO:0000313" key="5">
    <source>
        <dbReference type="EMBL" id="PSN65204.1"/>
    </source>
</evidence>
<dbReference type="EMBL" id="KZ678137">
    <property type="protein sequence ID" value="PSN65204.1"/>
    <property type="molecule type" value="Genomic_DNA"/>
</dbReference>
<keyword evidence="1" id="KW-0677">Repeat</keyword>
<feature type="compositionally biased region" description="Low complexity" evidence="2">
    <location>
        <begin position="337"/>
        <end position="349"/>
    </location>
</feature>
<reference evidence="5 6" key="1">
    <citation type="journal article" date="2018" name="Front. Microbiol.">
        <title>Genome-Wide Analysis of Corynespora cassiicola Leaf Fall Disease Putative Effectors.</title>
        <authorList>
            <person name="Lopez D."/>
            <person name="Ribeiro S."/>
            <person name="Label P."/>
            <person name="Fumanal B."/>
            <person name="Venisse J.S."/>
            <person name="Kohler A."/>
            <person name="de Oliveira R.R."/>
            <person name="Labutti K."/>
            <person name="Lipzen A."/>
            <person name="Lail K."/>
            <person name="Bauer D."/>
            <person name="Ohm R.A."/>
            <person name="Barry K.W."/>
            <person name="Spatafora J."/>
            <person name="Grigoriev I.V."/>
            <person name="Martin F.M."/>
            <person name="Pujade-Renaud V."/>
        </authorList>
    </citation>
    <scope>NUCLEOTIDE SEQUENCE [LARGE SCALE GENOMIC DNA]</scope>
    <source>
        <strain evidence="5 6">Philippines</strain>
    </source>
</reference>
<dbReference type="InterPro" id="IPR055915">
    <property type="entry name" value="DUF7492"/>
</dbReference>
<accession>A0A2T2NIE8</accession>
<dbReference type="Proteomes" id="UP000240883">
    <property type="component" value="Unassembled WGS sequence"/>
</dbReference>
<feature type="region of interest" description="Disordered" evidence="2">
    <location>
        <begin position="309"/>
        <end position="439"/>
    </location>
</feature>
<feature type="signal peptide" evidence="3">
    <location>
        <begin position="1"/>
        <end position="20"/>
    </location>
</feature>
<evidence type="ECO:0000256" key="3">
    <source>
        <dbReference type="SAM" id="SignalP"/>
    </source>
</evidence>
<gene>
    <name evidence="5" type="ORF">BS50DRAFT_601668</name>
</gene>
<feature type="compositionally biased region" description="Low complexity" evidence="2">
    <location>
        <begin position="357"/>
        <end position="419"/>
    </location>
</feature>
<sequence length="461" mass="48494">MLKLLAVTLAVLGSTPMASAHTWIEQLRTVNKQGDYFGEYGYARGMVDKASAEFKEIEAGFNSGTGPPPMNWEMPAFEKTGPFITANTTLCHPKQRKQEQSADRFPRLRAMPGTMMAMRYTENGHVTLPENQKGKPEKAGTVFVYGTTEPKEDEKLTTVLQWTQDGQGGDKRGKLIATNDYDDGRCYEVNNSERSLQRQQANPNAIKGQPFPEVGQNSTVPLACETNAILPEDAQTGKLYTIYWVWQWNTKPGVDPGLPKGKDEYYSTCIDIDVSDTSTTGLEASLALGQQDAFERAVKDFGSRTALYTDPKDAAVGPIVPGQESPSPTPGAPPTQPSASAVPSSQPSAPSGPPVQPSASAIPSSQPSAPALPSAQPSAPGSPSIQPSAPGSPSIQPSAPGSPSIQPSAPGSPSIQPSAPVAPSVSGGPPANSVPTAVPTSAGAVARHLNGAKFRGRSFNA</sequence>
<proteinExistence type="predicted"/>
<keyword evidence="3" id="KW-0732">Signal</keyword>
<evidence type="ECO:0000313" key="6">
    <source>
        <dbReference type="Proteomes" id="UP000240883"/>
    </source>
</evidence>
<dbReference type="InterPro" id="IPR051860">
    <property type="entry name" value="Plasmodium_CSP_Invasion"/>
</dbReference>
<dbReference type="STRING" id="1448308.A0A2T2NIE8"/>
<dbReference type="AlphaFoldDB" id="A0A2T2NIE8"/>
<protein>
    <recommendedName>
        <fullName evidence="4">DUF7492 domain-containing protein</fullName>
    </recommendedName>
</protein>
<evidence type="ECO:0000256" key="1">
    <source>
        <dbReference type="ARBA" id="ARBA00022737"/>
    </source>
</evidence>
<dbReference type="OrthoDB" id="64281at2759"/>
<dbReference type="Pfam" id="PF24320">
    <property type="entry name" value="DUF7492"/>
    <property type="match status" value="1"/>
</dbReference>
<evidence type="ECO:0000256" key="2">
    <source>
        <dbReference type="SAM" id="MobiDB-lite"/>
    </source>
</evidence>
<organism evidence="5 6">
    <name type="scientific">Corynespora cassiicola Philippines</name>
    <dbReference type="NCBI Taxonomy" id="1448308"/>
    <lineage>
        <taxon>Eukaryota</taxon>
        <taxon>Fungi</taxon>
        <taxon>Dikarya</taxon>
        <taxon>Ascomycota</taxon>
        <taxon>Pezizomycotina</taxon>
        <taxon>Dothideomycetes</taxon>
        <taxon>Pleosporomycetidae</taxon>
        <taxon>Pleosporales</taxon>
        <taxon>Corynesporascaceae</taxon>
        <taxon>Corynespora</taxon>
    </lineage>
</organism>
<evidence type="ECO:0000259" key="4">
    <source>
        <dbReference type="Pfam" id="PF24320"/>
    </source>
</evidence>
<keyword evidence="6" id="KW-1185">Reference proteome</keyword>
<dbReference type="PANTHER" id="PTHR44826:SF3">
    <property type="entry name" value="SPORE COAT PROTEIN SP85"/>
    <property type="match status" value="1"/>
</dbReference>
<feature type="compositionally biased region" description="Pro residues" evidence="2">
    <location>
        <begin position="327"/>
        <end position="336"/>
    </location>
</feature>
<dbReference type="PANTHER" id="PTHR44826">
    <property type="entry name" value="SPORE COAT PROTEIN SP85"/>
    <property type="match status" value="1"/>
</dbReference>